<proteinExistence type="predicted"/>
<feature type="non-terminal residue" evidence="2">
    <location>
        <position position="1"/>
    </location>
</feature>
<evidence type="ECO:0000313" key="2">
    <source>
        <dbReference type="EMBL" id="CAG8788923.1"/>
    </source>
</evidence>
<feature type="non-terminal residue" evidence="2">
    <location>
        <position position="166"/>
    </location>
</feature>
<protein>
    <submittedName>
        <fullName evidence="2">14636_t:CDS:1</fullName>
    </submittedName>
</protein>
<accession>A0A9N9P3V3</accession>
<comment type="caution">
    <text evidence="2">The sequence shown here is derived from an EMBL/GenBank/DDBJ whole genome shotgun (WGS) entry which is preliminary data.</text>
</comment>
<evidence type="ECO:0000313" key="3">
    <source>
        <dbReference type="Proteomes" id="UP000789405"/>
    </source>
</evidence>
<name>A0A9N9P3V3_9GLOM</name>
<sequence>FEDIRSLVDKYIMNITDRKELIKNMEYLQQYLRKDYVKTLEVTKQEKKKLGTLLGISTWHKFTWPETDNNARYICARSLPKFGPLHKFSPLQLQKIIKDYVFEKPTPSSTAHTQPAKTWTTFHNSIQDEGEEELINQEEDGVNSDKDLGLINSENTTDMDIDAPSR</sequence>
<gene>
    <name evidence="2" type="ORF">DERYTH_LOCUS21001</name>
</gene>
<feature type="region of interest" description="Disordered" evidence="1">
    <location>
        <begin position="129"/>
        <end position="166"/>
    </location>
</feature>
<dbReference type="Proteomes" id="UP000789405">
    <property type="component" value="Unassembled WGS sequence"/>
</dbReference>
<feature type="compositionally biased region" description="Acidic residues" evidence="1">
    <location>
        <begin position="157"/>
        <end position="166"/>
    </location>
</feature>
<organism evidence="2 3">
    <name type="scientific">Dentiscutata erythropus</name>
    <dbReference type="NCBI Taxonomy" id="1348616"/>
    <lineage>
        <taxon>Eukaryota</taxon>
        <taxon>Fungi</taxon>
        <taxon>Fungi incertae sedis</taxon>
        <taxon>Mucoromycota</taxon>
        <taxon>Glomeromycotina</taxon>
        <taxon>Glomeromycetes</taxon>
        <taxon>Diversisporales</taxon>
        <taxon>Gigasporaceae</taxon>
        <taxon>Dentiscutata</taxon>
    </lineage>
</organism>
<dbReference type="OrthoDB" id="2430372at2759"/>
<reference evidence="2" key="1">
    <citation type="submission" date="2021-06" db="EMBL/GenBank/DDBJ databases">
        <authorList>
            <person name="Kallberg Y."/>
            <person name="Tangrot J."/>
            <person name="Rosling A."/>
        </authorList>
    </citation>
    <scope>NUCLEOTIDE SEQUENCE</scope>
    <source>
        <strain evidence="2">MA453B</strain>
    </source>
</reference>
<keyword evidence="3" id="KW-1185">Reference proteome</keyword>
<dbReference type="AlphaFoldDB" id="A0A9N9P3V3"/>
<evidence type="ECO:0000256" key="1">
    <source>
        <dbReference type="SAM" id="MobiDB-lite"/>
    </source>
</evidence>
<dbReference type="EMBL" id="CAJVPY010025904">
    <property type="protein sequence ID" value="CAG8788923.1"/>
    <property type="molecule type" value="Genomic_DNA"/>
</dbReference>
<feature type="compositionally biased region" description="Acidic residues" evidence="1">
    <location>
        <begin position="129"/>
        <end position="142"/>
    </location>
</feature>